<dbReference type="SUPFAM" id="SSF51905">
    <property type="entry name" value="FAD/NAD(P)-binding domain"/>
    <property type="match status" value="1"/>
</dbReference>
<dbReference type="Pfam" id="PF01494">
    <property type="entry name" value="FAD_binding_3"/>
    <property type="match status" value="1"/>
</dbReference>
<evidence type="ECO:0000313" key="6">
    <source>
        <dbReference type="Proteomes" id="UP001186104"/>
    </source>
</evidence>
<dbReference type="PANTHER" id="PTHR43004:SF19">
    <property type="entry name" value="BINDING MONOOXYGENASE, PUTATIVE (JCVI)-RELATED"/>
    <property type="match status" value="1"/>
</dbReference>
<evidence type="ECO:0000256" key="3">
    <source>
        <dbReference type="ARBA" id="ARBA00022827"/>
    </source>
</evidence>
<keyword evidence="2" id="KW-0285">Flavoprotein</keyword>
<accession>A0ABU4D3V6</accession>
<dbReference type="PRINTS" id="PR00420">
    <property type="entry name" value="RNGMNOXGNASE"/>
</dbReference>
<dbReference type="InterPro" id="IPR036188">
    <property type="entry name" value="FAD/NAD-bd_sf"/>
</dbReference>
<dbReference type="Proteomes" id="UP001186104">
    <property type="component" value="Unassembled WGS sequence"/>
</dbReference>
<dbReference type="InterPro" id="IPR050641">
    <property type="entry name" value="RIFMO-like"/>
</dbReference>
<dbReference type="PANTHER" id="PTHR43004">
    <property type="entry name" value="TRK SYSTEM POTASSIUM UPTAKE PROTEIN"/>
    <property type="match status" value="1"/>
</dbReference>
<dbReference type="Pfam" id="PF21274">
    <property type="entry name" value="Rng_hyd_C"/>
    <property type="match status" value="1"/>
</dbReference>
<proteinExistence type="predicted"/>
<dbReference type="Gene3D" id="3.30.9.10">
    <property type="entry name" value="D-Amino Acid Oxidase, subunit A, domain 2"/>
    <property type="match status" value="1"/>
</dbReference>
<keyword evidence="3" id="KW-0274">FAD</keyword>
<protein>
    <submittedName>
        <fullName evidence="5">FAD-dependent oxidoreductase</fullName>
    </submittedName>
</protein>
<sequence length="597" mass="64370">MTAPIVVVGAGPAGCTAALLLARRGIRSVVLERRGAPLFHPAAHVINARTLEIWNEYSPELARSIAAMSPPHETVNLISWYGDLADEAIGSIDLLSDPERKAIVESQSPFLVSHIGQHLLMPALWDALDAEPLVEFRRGCAVESVESDWSGARARGRCTSGITDIEAQYVLACDGANSATRDGTGVGLTGPVLANMGSAFFTSKTLFPDDARPLLSWIYTPELCGVMIAHADHRYILMTAYLHPEQEIAKDSRAFWLRTLPKVLGDHEFDLESTGTWVMTSQTADAFRQGRLFLLGDAAHRFPHTGGFGLNSGVQDAHNLAWKLDAVLSGDASDSLLDTYETERRPVVEKFAEQSVANHFRMDDIGKRVGITNKMLAKATQAMGRPPLNKIPGKLIAPLAAGATRRQMARSQKVNPGAPGSARLRREIAEAIPGQVEHFVSIGLQFGYLYAGPLIAQDPAAKPAEDVVDYLPTTYPGARLPHAVLSVNGTSVDAHDTLDRNKLTLLTFAGPEWDPVVSELDAGGPGVVMVAADAPSGNDRDRLIDLYEVGNSGAVLVRPDGHVAWRTTGSASEAGTALADFLETRWRSVYDVARSRI</sequence>
<evidence type="ECO:0000256" key="2">
    <source>
        <dbReference type="ARBA" id="ARBA00022630"/>
    </source>
</evidence>
<organism evidence="5 6">
    <name type="scientific">Rhodococcus cerastii</name>
    <dbReference type="NCBI Taxonomy" id="908616"/>
    <lineage>
        <taxon>Bacteria</taxon>
        <taxon>Bacillati</taxon>
        <taxon>Actinomycetota</taxon>
        <taxon>Actinomycetes</taxon>
        <taxon>Mycobacteriales</taxon>
        <taxon>Nocardiaceae</taxon>
        <taxon>Rhodococcus</taxon>
    </lineage>
</organism>
<keyword evidence="6" id="KW-1185">Reference proteome</keyword>
<evidence type="ECO:0000259" key="4">
    <source>
        <dbReference type="Pfam" id="PF01494"/>
    </source>
</evidence>
<reference evidence="5 6" key="1">
    <citation type="submission" date="2023-10" db="EMBL/GenBank/DDBJ databases">
        <title>Development of a sustainable strategy for remediation of hydrocarbon-contaminated territories based on the waste exchange concept.</title>
        <authorList>
            <person name="Krivoruchko A."/>
        </authorList>
    </citation>
    <scope>NUCLEOTIDE SEQUENCE [LARGE SCALE GENOMIC DNA]</scope>
    <source>
        <strain evidence="5 6">IEGM 1327</strain>
    </source>
</reference>
<dbReference type="Gene3D" id="3.40.30.120">
    <property type="match status" value="1"/>
</dbReference>
<evidence type="ECO:0000313" key="5">
    <source>
        <dbReference type="EMBL" id="MDV6304387.1"/>
    </source>
</evidence>
<comment type="cofactor">
    <cofactor evidence="1">
        <name>FAD</name>
        <dbReference type="ChEBI" id="CHEBI:57692"/>
    </cofactor>
</comment>
<dbReference type="InterPro" id="IPR002938">
    <property type="entry name" value="FAD-bd"/>
</dbReference>
<feature type="domain" description="FAD-binding" evidence="4">
    <location>
        <begin position="4"/>
        <end position="354"/>
    </location>
</feature>
<name>A0ABU4D3V6_9NOCA</name>
<evidence type="ECO:0000256" key="1">
    <source>
        <dbReference type="ARBA" id="ARBA00001974"/>
    </source>
</evidence>
<gene>
    <name evidence="5" type="ORF">R3P93_17645</name>
</gene>
<dbReference type="EMBL" id="JAWLKF010000010">
    <property type="protein sequence ID" value="MDV6304387.1"/>
    <property type="molecule type" value="Genomic_DNA"/>
</dbReference>
<dbReference type="RefSeq" id="WP_317533583.1">
    <property type="nucleotide sequence ID" value="NZ_JAWLKF010000010.1"/>
</dbReference>
<comment type="caution">
    <text evidence="5">The sequence shown here is derived from an EMBL/GenBank/DDBJ whole genome shotgun (WGS) entry which is preliminary data.</text>
</comment>
<dbReference type="Gene3D" id="3.50.50.60">
    <property type="entry name" value="FAD/NAD(P)-binding domain"/>
    <property type="match status" value="1"/>
</dbReference>